<keyword evidence="4" id="KW-0547">Nucleotide-binding</keyword>
<dbReference type="SMART" id="SM00220">
    <property type="entry name" value="S_TKc"/>
    <property type="match status" value="1"/>
</dbReference>
<evidence type="ECO:0000256" key="6">
    <source>
        <dbReference type="ARBA" id="ARBA00022840"/>
    </source>
</evidence>
<evidence type="ECO:0000256" key="4">
    <source>
        <dbReference type="ARBA" id="ARBA00022741"/>
    </source>
</evidence>
<dbReference type="EC" id="2.7.11.1" evidence="1"/>
<reference evidence="11 12" key="1">
    <citation type="journal article" date="2015" name="Mol. Biochem. Parasitol.">
        <title>Identification of polymorphic genes for use in assemblage B genotyping assays through comparative genomics of multiple assemblage B Giardia duodenalis isolates.</title>
        <authorList>
            <person name="Wielinga C."/>
            <person name="Thompson R.C."/>
            <person name="Monis P."/>
            <person name="Ryan U."/>
        </authorList>
    </citation>
    <scope>NUCLEOTIDE SEQUENCE [LARGE SCALE GENOMIC DNA]</scope>
    <source>
        <strain evidence="11 12">BAH15c1</strain>
    </source>
</reference>
<accession>A0A132NP25</accession>
<keyword evidence="9" id="KW-0175">Coiled coil</keyword>
<feature type="domain" description="Protein kinase" evidence="10">
    <location>
        <begin position="11"/>
        <end position="274"/>
    </location>
</feature>
<gene>
    <name evidence="11" type="ORF">QR46_4194</name>
</gene>
<evidence type="ECO:0000256" key="8">
    <source>
        <dbReference type="ARBA" id="ARBA00048679"/>
    </source>
</evidence>
<evidence type="ECO:0000259" key="10">
    <source>
        <dbReference type="PROSITE" id="PS50011"/>
    </source>
</evidence>
<comment type="catalytic activity">
    <reaction evidence="8">
        <text>L-seryl-[protein] + ATP = O-phospho-L-seryl-[protein] + ADP + H(+)</text>
        <dbReference type="Rhea" id="RHEA:17989"/>
        <dbReference type="Rhea" id="RHEA-COMP:9863"/>
        <dbReference type="Rhea" id="RHEA-COMP:11604"/>
        <dbReference type="ChEBI" id="CHEBI:15378"/>
        <dbReference type="ChEBI" id="CHEBI:29999"/>
        <dbReference type="ChEBI" id="CHEBI:30616"/>
        <dbReference type="ChEBI" id="CHEBI:83421"/>
        <dbReference type="ChEBI" id="CHEBI:456216"/>
        <dbReference type="EC" id="2.7.11.1"/>
    </reaction>
</comment>
<dbReference type="InterPro" id="IPR000719">
    <property type="entry name" value="Prot_kinase_dom"/>
</dbReference>
<evidence type="ECO:0000256" key="9">
    <source>
        <dbReference type="SAM" id="Coils"/>
    </source>
</evidence>
<keyword evidence="6" id="KW-0067">ATP-binding</keyword>
<dbReference type="Proteomes" id="UP000070089">
    <property type="component" value="Unassembled WGS sequence"/>
</dbReference>
<dbReference type="AlphaFoldDB" id="A0A132NP25"/>
<dbReference type="GO" id="GO:0005524">
    <property type="term" value="F:ATP binding"/>
    <property type="evidence" value="ECO:0007669"/>
    <property type="project" value="UniProtKB-KW"/>
</dbReference>
<protein>
    <recommendedName>
        <fullName evidence="1">non-specific serine/threonine protein kinase</fullName>
        <ecNumber evidence="1">2.7.11.1</ecNumber>
    </recommendedName>
</protein>
<dbReference type="PANTHER" id="PTHR43671:SF98">
    <property type="entry name" value="SERINE_THREONINE-PROTEIN KINASE NEK11"/>
    <property type="match status" value="1"/>
</dbReference>
<dbReference type="VEuPathDB" id="GiardiaDB:QR46_4194"/>
<feature type="coiled-coil region" evidence="9">
    <location>
        <begin position="357"/>
        <end position="384"/>
    </location>
</feature>
<dbReference type="GO" id="GO:0004674">
    <property type="term" value="F:protein serine/threonine kinase activity"/>
    <property type="evidence" value="ECO:0007669"/>
    <property type="project" value="UniProtKB-KW"/>
</dbReference>
<dbReference type="InterPro" id="IPR050660">
    <property type="entry name" value="NEK_Ser/Thr_kinase"/>
</dbReference>
<dbReference type="Gene3D" id="1.10.510.10">
    <property type="entry name" value="Transferase(Phosphotransferase) domain 1"/>
    <property type="match status" value="1"/>
</dbReference>
<dbReference type="InterPro" id="IPR008271">
    <property type="entry name" value="Ser/Thr_kinase_AS"/>
</dbReference>
<evidence type="ECO:0000256" key="5">
    <source>
        <dbReference type="ARBA" id="ARBA00022777"/>
    </source>
</evidence>
<dbReference type="Pfam" id="PF00069">
    <property type="entry name" value="Pkinase"/>
    <property type="match status" value="1"/>
</dbReference>
<dbReference type="SUPFAM" id="SSF56112">
    <property type="entry name" value="Protein kinase-like (PK-like)"/>
    <property type="match status" value="1"/>
</dbReference>
<dbReference type="PROSITE" id="PS50011">
    <property type="entry name" value="PROTEIN_KINASE_DOM"/>
    <property type="match status" value="1"/>
</dbReference>
<name>A0A132NP25_GIAIN</name>
<keyword evidence="3" id="KW-0808">Transferase</keyword>
<evidence type="ECO:0000256" key="3">
    <source>
        <dbReference type="ARBA" id="ARBA00022679"/>
    </source>
</evidence>
<evidence type="ECO:0000256" key="7">
    <source>
        <dbReference type="ARBA" id="ARBA00047899"/>
    </source>
</evidence>
<comment type="catalytic activity">
    <reaction evidence="7">
        <text>L-threonyl-[protein] + ATP = O-phospho-L-threonyl-[protein] + ADP + H(+)</text>
        <dbReference type="Rhea" id="RHEA:46608"/>
        <dbReference type="Rhea" id="RHEA-COMP:11060"/>
        <dbReference type="Rhea" id="RHEA-COMP:11605"/>
        <dbReference type="ChEBI" id="CHEBI:15378"/>
        <dbReference type="ChEBI" id="CHEBI:30013"/>
        <dbReference type="ChEBI" id="CHEBI:30616"/>
        <dbReference type="ChEBI" id="CHEBI:61977"/>
        <dbReference type="ChEBI" id="CHEBI:456216"/>
        <dbReference type="EC" id="2.7.11.1"/>
    </reaction>
</comment>
<evidence type="ECO:0000313" key="11">
    <source>
        <dbReference type="EMBL" id="KWX11855.1"/>
    </source>
</evidence>
<dbReference type="OrthoDB" id="10254293at2759"/>
<dbReference type="PANTHER" id="PTHR43671">
    <property type="entry name" value="SERINE/THREONINE-PROTEIN KINASE NEK"/>
    <property type="match status" value="1"/>
</dbReference>
<sequence length="482" mass="54968">MATRVDAKMRANLNRLIGHGAFGAVYSLKNNAKDVMKVIDLVKLSDDILAILQSEISILPKMKHRNIIEYKQIVRSERYLYIRMPYYPETLRDLITSHATSRTCFSDGQILSIARQLSEALAYLHSPVKYDSDGRSLPPIIHRDIKPENILVSKDRTTYVLADFGLCRVLEKDRYANTMAGTPFYTAPEIRQKRRYNTKADMWSLGAVLYELATGERPNLPLQWKQTDATVHWKRLFSKLRNDYIRAIVSHLLISDQDDRSTAAELLQLLKEFEDSILLCQQSDASHSSVPSSDAASTAQSFSSSTSSYQKEHGMAAVEVNPCNHVQATNECSSDLTEVNKRIDRLSKHHHDITEQLLQLVELCQELRVENKELKAQLRSISGHHHDREQLSATKKLKLETSTQLSQLDMEVKRVVNEIIPIETRINELVCENGTIKNRLSDQEVKLHELDIAVRILENVCDELRPQNARFECTDSSINSVD</sequence>
<dbReference type="InterPro" id="IPR011009">
    <property type="entry name" value="Kinase-like_dom_sf"/>
</dbReference>
<proteinExistence type="predicted"/>
<dbReference type="EMBL" id="JXTI01000152">
    <property type="protein sequence ID" value="KWX11855.1"/>
    <property type="molecule type" value="Genomic_DNA"/>
</dbReference>
<keyword evidence="2 11" id="KW-0723">Serine/threonine-protein kinase</keyword>
<comment type="caution">
    <text evidence="11">The sequence shown here is derived from an EMBL/GenBank/DDBJ whole genome shotgun (WGS) entry which is preliminary data.</text>
</comment>
<evidence type="ECO:0000313" key="12">
    <source>
        <dbReference type="Proteomes" id="UP000070089"/>
    </source>
</evidence>
<keyword evidence="5 11" id="KW-0418">Kinase</keyword>
<evidence type="ECO:0000256" key="1">
    <source>
        <dbReference type="ARBA" id="ARBA00012513"/>
    </source>
</evidence>
<dbReference type="PROSITE" id="PS00108">
    <property type="entry name" value="PROTEIN_KINASE_ST"/>
    <property type="match status" value="1"/>
</dbReference>
<organism evidence="11 12">
    <name type="scientific">Giardia duodenalis assemblage B</name>
    <dbReference type="NCBI Taxonomy" id="1394984"/>
    <lineage>
        <taxon>Eukaryota</taxon>
        <taxon>Metamonada</taxon>
        <taxon>Diplomonadida</taxon>
        <taxon>Hexamitidae</taxon>
        <taxon>Giardiinae</taxon>
        <taxon>Giardia</taxon>
    </lineage>
</organism>
<evidence type="ECO:0000256" key="2">
    <source>
        <dbReference type="ARBA" id="ARBA00022527"/>
    </source>
</evidence>